<evidence type="ECO:0000313" key="1">
    <source>
        <dbReference type="EMBL" id="MFD2679252.1"/>
    </source>
</evidence>
<comment type="caution">
    <text evidence="1">The sequence shown here is derived from an EMBL/GenBank/DDBJ whole genome shotgun (WGS) entry which is preliminary data.</text>
</comment>
<organism evidence="1 2">
    <name type="scientific">Bacillus seohaeanensis</name>
    <dbReference type="NCBI Taxonomy" id="284580"/>
    <lineage>
        <taxon>Bacteria</taxon>
        <taxon>Bacillati</taxon>
        <taxon>Bacillota</taxon>
        <taxon>Bacilli</taxon>
        <taxon>Bacillales</taxon>
        <taxon>Bacillaceae</taxon>
        <taxon>Bacillus</taxon>
    </lineage>
</organism>
<protein>
    <submittedName>
        <fullName evidence="1">Uncharacterized protein</fullName>
    </submittedName>
</protein>
<sequence length="102" mass="11924">MKETNWFVETLEKEFLVDVNKDQVSYEGNELCLDEIDESLIPSEMTEGLPEVLLFETMIFEDEVGTEWIGIIALHPSNREWLLQIILKDGVPVLRKRIEEEN</sequence>
<dbReference type="Proteomes" id="UP001597506">
    <property type="component" value="Unassembled WGS sequence"/>
</dbReference>
<name>A0ABW5RNV4_9BACI</name>
<proteinExistence type="predicted"/>
<accession>A0ABW5RNV4</accession>
<dbReference type="RefSeq" id="WP_377931737.1">
    <property type="nucleotide sequence ID" value="NZ_JBHUMF010000002.1"/>
</dbReference>
<gene>
    <name evidence="1" type="ORF">ACFSUL_00650</name>
</gene>
<dbReference type="EMBL" id="JBHUMF010000002">
    <property type="protein sequence ID" value="MFD2679252.1"/>
    <property type="molecule type" value="Genomic_DNA"/>
</dbReference>
<reference evidence="2" key="1">
    <citation type="journal article" date="2019" name="Int. J. Syst. Evol. Microbiol.">
        <title>The Global Catalogue of Microorganisms (GCM) 10K type strain sequencing project: providing services to taxonomists for standard genome sequencing and annotation.</title>
        <authorList>
            <consortium name="The Broad Institute Genomics Platform"/>
            <consortium name="The Broad Institute Genome Sequencing Center for Infectious Disease"/>
            <person name="Wu L."/>
            <person name="Ma J."/>
        </authorList>
    </citation>
    <scope>NUCLEOTIDE SEQUENCE [LARGE SCALE GENOMIC DNA]</scope>
    <source>
        <strain evidence="2">KCTC 3913</strain>
    </source>
</reference>
<keyword evidence="2" id="KW-1185">Reference proteome</keyword>
<evidence type="ECO:0000313" key="2">
    <source>
        <dbReference type="Proteomes" id="UP001597506"/>
    </source>
</evidence>